<dbReference type="KEGG" id="cdev:CIGN_0967"/>
<dbReference type="Pfam" id="PF08245">
    <property type="entry name" value="Mur_ligase_M"/>
    <property type="match status" value="1"/>
</dbReference>
<dbReference type="InterPro" id="IPR013221">
    <property type="entry name" value="Mur_ligase_cen"/>
</dbReference>
<keyword evidence="5" id="KW-1185">Reference proteome</keyword>
<accession>A0A381D9I7</accession>
<keyword evidence="2" id="KW-0547">Nucleotide-binding</keyword>
<evidence type="ECO:0000256" key="3">
    <source>
        <dbReference type="ARBA" id="ARBA00022840"/>
    </source>
</evidence>
<proteinExistence type="predicted"/>
<dbReference type="InterPro" id="IPR036565">
    <property type="entry name" value="Mur-like_cat_sf"/>
</dbReference>
<dbReference type="GO" id="GO:0005524">
    <property type="term" value="F:ATP binding"/>
    <property type="evidence" value="ECO:0007669"/>
    <property type="project" value="UniProtKB-KW"/>
</dbReference>
<dbReference type="Gene3D" id="3.40.1190.10">
    <property type="entry name" value="Mur-like, catalytic domain"/>
    <property type="match status" value="1"/>
</dbReference>
<dbReference type="EC" id="6.3.2.10" evidence="4"/>
<dbReference type="STRING" id="1660064.CIGN_0967"/>
<dbReference type="AlphaFoldDB" id="A0A1X9SSQ9"/>
<protein>
    <submittedName>
        <fullName evidence="4">D-alanyl-D-alanine-adding enzyme</fullName>
        <ecNumber evidence="4">6.3.2.10</ecNumber>
    </submittedName>
</protein>
<dbReference type="SUPFAM" id="SSF53244">
    <property type="entry name" value="MurD-like peptide ligases, peptide-binding domain"/>
    <property type="match status" value="1"/>
</dbReference>
<dbReference type="PANTHER" id="PTHR43024">
    <property type="entry name" value="UDP-N-ACETYLMURAMOYL-TRIPEPTIDE--D-ALANYL-D-ALANINE LIGASE"/>
    <property type="match status" value="1"/>
</dbReference>
<keyword evidence="3" id="KW-0067">ATP-binding</keyword>
<accession>A0A1X9SSQ9</accession>
<dbReference type="SUPFAM" id="SSF53623">
    <property type="entry name" value="MurD-like peptide ligases, catalytic domain"/>
    <property type="match status" value="1"/>
</dbReference>
<dbReference type="InterPro" id="IPR036615">
    <property type="entry name" value="Mur_ligase_C_dom_sf"/>
</dbReference>
<gene>
    <name evidence="4" type="primary">murF</name>
    <name evidence="4" type="ORF">CIGN_0967</name>
</gene>
<reference evidence="4 5" key="1">
    <citation type="journal article" date="2017" name="Genome Biol. Evol.">
        <title>Comparative Genomic Analysis Identifies a Campylobacter Clade Deficient in Selenium Metabolism.</title>
        <authorList>
            <person name="Miller W.G."/>
            <person name="Yee E."/>
            <person name="Lopes B.S."/>
            <person name="Chapman M.H."/>
            <person name="Huynh S."/>
            <person name="Bono J.L."/>
            <person name="Parker C.T."/>
            <person name="Strachan N.J.C."/>
            <person name="Forbes K.J."/>
        </authorList>
    </citation>
    <scope>NUCLEOTIDE SEQUENCE [LARGE SCALE GENOMIC DNA]</scope>
    <source>
        <strain evidence="4 5">NCTC 13003</strain>
    </source>
</reference>
<evidence type="ECO:0000313" key="4">
    <source>
        <dbReference type="EMBL" id="ARQ99250.1"/>
    </source>
</evidence>
<name>A0A1X9SSQ9_9BACT</name>
<dbReference type="OrthoDB" id="9801978at2"/>
<dbReference type="Proteomes" id="UP000194309">
    <property type="component" value="Chromosome"/>
</dbReference>
<dbReference type="Gene3D" id="3.90.190.20">
    <property type="entry name" value="Mur ligase, C-terminal domain"/>
    <property type="match status" value="1"/>
</dbReference>
<dbReference type="GO" id="GO:0047480">
    <property type="term" value="F:UDP-N-acetylmuramoyl-tripeptide-D-alanyl-D-alanine ligase activity"/>
    <property type="evidence" value="ECO:0007669"/>
    <property type="project" value="UniProtKB-EC"/>
</dbReference>
<dbReference type="InterPro" id="IPR051046">
    <property type="entry name" value="MurCDEF_CellWall_CoF430Synth"/>
</dbReference>
<evidence type="ECO:0000256" key="2">
    <source>
        <dbReference type="ARBA" id="ARBA00022741"/>
    </source>
</evidence>
<evidence type="ECO:0000313" key="5">
    <source>
        <dbReference type="Proteomes" id="UP000194309"/>
    </source>
</evidence>
<evidence type="ECO:0000256" key="1">
    <source>
        <dbReference type="ARBA" id="ARBA00022598"/>
    </source>
</evidence>
<dbReference type="PANTHER" id="PTHR43024:SF1">
    <property type="entry name" value="UDP-N-ACETYLMURAMOYL-TRIPEPTIDE--D-ALANYL-D-ALANINE LIGASE"/>
    <property type="match status" value="1"/>
</dbReference>
<sequence length="473" mass="52986">MIIELVISTIAKFGFTMALGYYLISALQWFSYKIKRVIFHYTKPMWHIYFIVLPLFIMAFCWHYVYQICLAVIYISLLALWAYRLDKRVVMTARVKRYFAFLIAGFVLFTLCPYSQNAIYHTIFSIIFSLILSGLSEKIIAIRYKKIAKTKLNSMSDLKIILVTASFGKTSIKNFIYDIASKELKTHKTPRSVNTLLGIIRDINENLPSDCQIYIVEAGARLRGDIDEIVKFINPHIVVIGQIGGAHLEYFGSLDEVRTAKLEALNSNRLATCIAHSSTNLQGKAVIYDELISGVKSSLDGVEFDMTLNNQKSHFSAKVLGEFNSYNLGAALLAASAVGVKNLSLDNIKSVEHRLQRIDAGGKIIIDDSFNGNLQGMIASYRLVSEFKGRKILLTPGIVEGGSGVNRKLSKVINEVFDIVVITSALNESELVLDLTRPEVVRLFDKSKMSEFLAQHTISGDLILFSNDAPSFI</sequence>
<dbReference type="EMBL" id="CP018788">
    <property type="protein sequence ID" value="ARQ99250.1"/>
    <property type="molecule type" value="Genomic_DNA"/>
</dbReference>
<organism evidence="4 5">
    <name type="scientific">Campylobacter devanensis</name>
    <dbReference type="NCBI Taxonomy" id="3161138"/>
    <lineage>
        <taxon>Bacteria</taxon>
        <taxon>Pseudomonadati</taxon>
        <taxon>Campylobacterota</taxon>
        <taxon>Epsilonproteobacteria</taxon>
        <taxon>Campylobacterales</taxon>
        <taxon>Campylobacteraceae</taxon>
        <taxon>Campylobacter</taxon>
    </lineage>
</organism>
<keyword evidence="1 4" id="KW-0436">Ligase</keyword>